<reference evidence="2" key="1">
    <citation type="submission" date="2023-06" db="EMBL/GenBank/DDBJ databases">
        <title>Genomic analysis of the entomopathogenic nematode Steinernema hermaphroditum.</title>
        <authorList>
            <person name="Schwarz E.M."/>
            <person name="Heppert J.K."/>
            <person name="Baniya A."/>
            <person name="Schwartz H.T."/>
            <person name="Tan C.-H."/>
            <person name="Antoshechkin I."/>
            <person name="Sternberg P.W."/>
            <person name="Goodrich-Blair H."/>
            <person name="Dillman A.R."/>
        </authorList>
    </citation>
    <scope>NUCLEOTIDE SEQUENCE</scope>
    <source>
        <strain evidence="2">PS9179</strain>
        <tissue evidence="2">Whole animal</tissue>
    </source>
</reference>
<comment type="caution">
    <text evidence="2">The sequence shown here is derived from an EMBL/GenBank/DDBJ whole genome shotgun (WGS) entry which is preliminary data.</text>
</comment>
<feature type="region of interest" description="Disordered" evidence="1">
    <location>
        <begin position="2678"/>
        <end position="2702"/>
    </location>
</feature>
<feature type="region of interest" description="Disordered" evidence="1">
    <location>
        <begin position="5821"/>
        <end position="5844"/>
    </location>
</feature>
<feature type="region of interest" description="Disordered" evidence="1">
    <location>
        <begin position="5695"/>
        <end position="5720"/>
    </location>
</feature>
<feature type="region of interest" description="Disordered" evidence="1">
    <location>
        <begin position="2585"/>
        <end position="2631"/>
    </location>
</feature>
<feature type="region of interest" description="Disordered" evidence="1">
    <location>
        <begin position="5496"/>
        <end position="5525"/>
    </location>
</feature>
<feature type="region of interest" description="Disordered" evidence="1">
    <location>
        <begin position="2903"/>
        <end position="2927"/>
    </location>
</feature>
<feature type="region of interest" description="Disordered" evidence="1">
    <location>
        <begin position="3833"/>
        <end position="3862"/>
    </location>
</feature>
<evidence type="ECO:0000313" key="3">
    <source>
        <dbReference type="Proteomes" id="UP001175271"/>
    </source>
</evidence>
<feature type="region of interest" description="Disordered" evidence="1">
    <location>
        <begin position="935"/>
        <end position="959"/>
    </location>
</feature>
<proteinExistence type="predicted"/>
<keyword evidence="3" id="KW-1185">Reference proteome</keyword>
<feature type="region of interest" description="Disordered" evidence="1">
    <location>
        <begin position="5450"/>
        <end position="5478"/>
    </location>
</feature>
<feature type="compositionally biased region" description="Basic and acidic residues" evidence="1">
    <location>
        <begin position="1012"/>
        <end position="1032"/>
    </location>
</feature>
<feature type="compositionally biased region" description="Basic and acidic residues" evidence="1">
    <location>
        <begin position="2451"/>
        <end position="2491"/>
    </location>
</feature>
<feature type="region of interest" description="Disordered" evidence="1">
    <location>
        <begin position="5647"/>
        <end position="5681"/>
    </location>
</feature>
<sequence>MTDRDRPSRLRPNIESQITQRPTWSITRRERTEVSPLRVSTGTDDNVFRSRTITTTERVQIMQMPLDLSSGDETDVILALSPTGNASRSVQSTTTLIEPGPVPVIGGLTADGVPLFNGIYMNTDAKQTTTIITTTTTTYKILSDSDSSRDLTPEANTTIDLDLEKRIKLDDETLYLVVGKRETENDLVETVKLSSPRSTTSRSTAMNGNLDEDVYLISDESEGDDRPKRNVFKRSFRRSTRSSDYPSSEPYKGAVASTSRTEELVGAPLETAIFDRSGNIVGQVVRKKKAFKRGIAHQDYPISAKYTGHIATTAKQRELIHHPAPTVGERIARQSGITSDESLRKEKRPSVGKQFAGLFKKTISYPEYPTSQPYKGPLEEIGRSAEVEGDPLEHHITVYHSTKGSQSTKHGHDPKLEASSGSRFKSLFRRDDSRQRRESSGFKTTQRRSIDYPVSSTYEGLVDETGRHRDIDGEPLDHHVSVYHSGRSDEAVPKQPEHPTLEEKERGPGFGGIFTGLFKKGPAHLDYPVSSTYEGLVDETGRHRDIDGEPLDHHVSVYHSGRSDEAMPKVVEHPTVEEKERGPGFGGIFTGLFKKGPAHLDYPVSSTYEGLVDETGRHRDIDGEPLDHHVSVYHSGRSDEAVPKQPEHPTVEEKERGPGFGGIFTGLFKKGPAHLDYPVSSTYEGLVDETGRHRDIDGEPLDHHVSVYHSGRSDEAVPKQPEHPTVEEKERGPGFGGIFTGLFKKGPAHLDYPVSSTYEGLVDETGRHRDIDGEPLDHHVSVYHSGRSDEAMPKVVEHPILEEKERGPGFGGIFTGLFKKGPAHLDYPVSSTYEGLVDETGRHRDIDGEPLDHHVFVYHSGRSDEAVPKQPEHPTVEEKERGPGFGGIFTGLFKKGPAHLDYPVSSTYEGLVDETGRHRDIDGEPLDHHVSVYHSGRSDEAVPKQPEHPTVEEKERGPGFGGIFTGLFKKGPAHLDYPVSSTYEGLVDETGRHRDIDGEPLDHHVFVYHSGRSDEAVPKQPEHPTVEEKERGPGFGGIFTGLFKKGPAHLDYPVSSTYEGLVDETGRHRDIDGEPLDHHVSVYHSGRSDEAMPKVVEHPILEEKERGPGFGGIFTGLFKKGPAHLDYPVSSTYEGLVDETGRHRDIDGEPLDHHVSVYHSGRSDEAMPKVVEHPTVEEKERGPGFGGIFTGLFKKGPAHLDYPVSSTYEGLVDETGRHRDIDGEPLDHHVSVYHSGRSDEAMPKVVEHPTVEERERGPGFGGIFTGLFKKGPAHLDYPVSSTYEGLVDETGRHRDIDGEPLDHHVSVYHSGRSDEAVPKQPEHPTLEKKEGGPGLGGIFTGLLKRGPVLFYFLFSPPYEGLVDETGRHRDIDGEPLDHHVSVYHSGRSDEAVPKQPEHPTVEEKERGPGFGGIFTGLFKKGPAHLDYPVSSTYEGLVDETGRHRDIDGEPLDHHVSVYHSGRSDEAVPKVVEHPTVEEKERGPGFGGIFTGLFKKGPAHLDYPVSSTYEGLVDETGRHRDIDGEPLDHHVSVYHSGRSDEAVPKVVEHPTVEEKERGPGFGGIFTGLFKKGPAHLDYPVSSTYEGLVDETGRHRDIDGEPLDHHVSVYHSGRSDEAVPKVVEHPTVEEKERGPGFGGIFTGLFKKGPAHLDYPVSSTYEGLVDETGRHRDIDGEPLDHHVSVYHSGRSDEAVPKVVEHPTVEEKERGPGFGGIFTGLFKKGPAHLDYPVSSTYEGLVDETGRHRDIDGEPLDHHVSVYHSGRSDEAMPKVVEHPTVEEKERGPGFGGIFTGLFKKGPAHLDYPVSSTYEGLVDETGRHRDIDGEPLDHHVSVYHSGRSDEAMPKVVEHPTVEEKERGPGFGGIFTGLFKKGPAHLDYPVSSTYEGLVDETGRHRDIDGEPLDHHVSVYHSGRSDEAMPKVVEHPTVEEKERGPGFGGIFTGLFKKGPAHLDYPVSSTYEGLVDETGRHHDIDGEPLDHHVSVYHSGRSDEAVPKVIEHPTVEEKERGPGFGGIFTGLFKKGPAHLDYPVSSTYEGLVDETGRHRDIDGEPLDHHVSVYHSGRSDEAMPKVVEHPTVEEKERGPGLGGIFTGLFKKGPAHLDYPVSSTYEGLVDETGRHRDIDGEPLDHHVSVYHSGRSDEAMPKVVEHPTVEEKERGPGFGGIFTGLFKKGPAHLDYPVSSTYEGLVDETGRHRDIDGEPLDHHVSVYHSGRSDEAERGPGFGGIFTGLFKKGPAHLDYPVSSTYEGLVDETGRHRDIDGEPLDHHVSVYHSGRSDEAVPKVVEHPTVEEKERGPGFGGIFTGLFKKGPAHLDYPVSSTYEGLVDETGRHQHPTVEEKERGPGFGGIFTGLFKKGPAHLDYPVSSTYEGLVDETGRHRDIDGEPLDHHVSVYHSGRSDEAVPKVVEHPTVEEKERGPGFGGIFTGLFKKGPAHLDYPVSSTYEGLVDETGRHRDIDGEPLDHHVSVYHSGRSDEAGPKQPEHPTVEEKERGPGFGGIFTGLFKKGPAHLDYPVSSTYEGLVDETGRHPEDRTKPVPNNREHPTVEEKERGPGLGGIFTGLFKKGPAHLDYPVSSTYEGLVDETGRHRDIDGEPLDHHVSVYHSGRSDEAGPKQPEHPTVEEKERGPGFGGIFTGLFKKGPAHLDYPVSSTYEGLVDETGRHRDIDGEPLDHHVSVYHSGRSDEAVPKQPEHPTVEEKERGPGFGGIFTGLFKKGPAHLDYPVSSTYEGLVDETGRHRDIDGEPLDHHVSVYHSGRSDEAVPKVIEHPTVEEKERGPGFGGIFTGLFKKGPAHLDYPVSSTYEGLVDETGRHRDIDGEPLDHHVSVYHSGRSDEAVPKQPEHPTVEEKERGPGFGGIFTGLFKKGPAHLDYPVSSTYEGLVDETGRHRDIDGEPLDHHVSVYHSGRSDEAVPKQPEHPTVEEKERGPGFGGIFTGLFKKGPAHLDYPVSSTYEGLVDETGRHRDIDGEPLDHHVSVYHSGRSDEAVPKVIEHPTVEEKERGPGFGGIFTGLFKKGPAHLDYPVSSTYEGLVDETGRHRDIDGEPLDHHVSVYHSGRSDEAVPKVVEHPTVEEKERGPGFGGIFTGLFKKGPAHLDYPVSSTYEGLVDETGRHRDIDGEPLDHHVSVYHSGRSDEAVPKQPEHPTVEEKERGPGFGGIFTGLFKKGPAHLDYPVSSTYEGLVDETGRHRDIDGEPLDHHVSVYHSGRSDEAVPKVVEHPTVEEKERGPGFGGIFTGLFKKGPAHLDYPVSSTYEGLVDETGRHRDIDGEPLDHHVSVYHSGRSDEAVPKVVEHPTVEEKERGPGFGGIFTGLFKKGPAHLDYPVSSTYEGLVDETGRHRDIDGEPLDHHVSVYHSGRSDEAGPKQPEHPTVEEKERGPGFGGIFTGLFKKGPAHLDYPVSSTYEGLVDETGRHRDIDGEPLDHHVSVYHSGRSDEPVPRCEHPTVEEKERGIPGFGGIFTGLFKKGPVIDLFKKGAAHLDYPSTGIYEGPLYETGRIGDVDGEPLDHHVSVYHTGRSDEPVVKLPEVAVPVVEEKERGPGFGTRFAGLFKKGAAHLDYPSTGIYEGPLYETGRIGDVDGEPLDHHVSVYHTGRSDEPVVKLPEVQLPPIVEEKERGPGFGTRFAGLFKKGAAHLDYPSTGIYEGPLYETGRIGDVDGEPLDHHVSVYHTGRSDEPVVKLPEVTVPVPLKRRNVDQALEPDFAGLFKKGAAHLDYPSTGIYEGPLYETGRIGDVDDPMSQRPRFTSIIHLSTSEKVITEKAQDIKTKVTSLFKKGAAHLDYPSTGIYEGPLYETGRIGDVDGEPLDHHVSVYHTGRSDEPVVKLPEVSARLLKRRNVAQASEPDSPVSSRRAPLISTTHPPESTKVRSMKLAALETSTVNLSITTSLSITLEDPTSQSSSCPKLQFPLLKRRNVDQASEPDSPVSSRRAPLISTTHRPESTKVRSMKLAALETWRLFPGRSDRRSVPKHPTVEEKERALVGGIFAGLLRRAPLISTTLHRIYEGPLYETGRIGDVTVNLSITTSLSITLEDPRASQKERGPGFGGIFAGLFKKGAAHLDYAPVYEGPLYETGALETSMVNLSITTSLFITLEDPTSQSAKLLGLALGTDSPVSSRRAPLISTTLHRIYEGPLYELAALETEGTWPGFGTRFAGLFKKGAAHLDYPSTGIYEGPLYETGRIGDVDGEPLDHHVSVYHTGRSDEPVVKLPEVAVPVVEEKERGPGFGTRFAGLFKKGAAHLDYPSTGIYEGPLYETGRIGDVDGEPLDHHVSVYHTGRSDEPVVKLPEVAVPVVEEKERGPGFGTRFAGLFKKGAAHLDYPSTGIYEGPLYETGRIGDVDGEPLDHHVSVYHTGRSDEPAAKIHEHHPSVDFGEVITEKAQDIKTKVTSLFKKGAAHLDYPSTGIYEGPLYETGRIGDVDGEPLDHHVSVYHTGRSDEPVVKLPEVPVAIVEEKERGPGFGTRFAGLFKKGAAHLDYPSTGIYEGPLYETGRIGDVDGEPLDHHVSVYHTGRSDEPVVKLPEVPVAIVEEKERGPGFGTRFAGLFKKGAAHLDYPSTGIYEGPLYETGRIGDVDGEPLDHHVSVYHTGRSDEPVVKLPEVPVAIVEEKERGPGFGTRFAGLFKKGAAHLDYPSTGIYEGPLYETGRIGDVDDPTSQSSSFPKLQFPLLIEKERGPGFGTRFAGLFKKGAAHLDYPSTGIYEGPLYETGRIGDVDGEPLDHHVSVYHTGRSDEPAAKIHEHHPSVDFGEVITEKAQDIKTKVTSLFKKGAAHLDYPSTGIYEGPLYETGRIGDVDGEPLDHHVSVYHTGRSDEPAAKIHEHHPSVDFGEVITEKAQDIKTKVTSLFKKGAAHLDYPSTGIYEGPLYETGRIGDVDGEPLDHHVSVYHTGRSDEPVVKLPEVPVAIVEEKERGPGFGTRFAGLFKKGAAHLDYPSTGIYEGPLYETGRIGDVDGEPLDHHVSVYHTGRSDEPAAKIHEHHPSVDFGEVITEKAQDIKTKVTSLFKKGAAHLDYPSTGIYEGPLYETGRIGDVDGEPLDHHVSVYHTGRSDEPVVKLPEVPVAIVEEKERGPGFGTRFAGLFKKGAAHLDYPSTGIYEGPLYETGRIGDVDGEPLDHHVSVYHTGRSDEPVVKLPEVPVAIVEEKERGPGFGTRFAGLFKKGAAHLDYPSTGIYEGPLYETGRIGDVDGEPLDHHVSVYHTGRSDEPAAKIHEHHPSVDFGEVITEKAQDIKTKVTSLFKKGAAHLDYPSTGIYEGPLYETGRIGDVDGEPLDHHVSVYHTGRSDEPVVKLPEVPVAIVEEKERGPGFGTRFAGLFKKGAAHLDYPSTGIYEGPLYETGRIGDVDGEPLDHHVSVYHTGRSEEPVVKLSEVVVPVVEEKERAPFGARFSSLRRKEFAYKDYPLSTFDGLLHTTSPTPELLGEPLSYHVSVYHRHPSNDVPPPVPAHRSYDPYPTLKTDESPRDFWSPHEIVPSDPHSSLPPPLPIVPPPDYDYSSEGRSSAVTTIERKAEWRDEPKSPTSFTVTMKTKPAPHHVAEPVAERRPDVVALDYRRTRSSSPRKFHRVEQSTLNRSDHRIMSQSAIQSTEYSDRFVHRKPSWTSVSETTTVSYSKRITIKQKPNGRRNIFTEDVTIYNHGRPSTSFGSSPRPAWTTFEETTISSRPRNISPPKITSTPIRMRPISPPPHERSVAPLFYDSYTRSQKHRYSLEQPKSIPIVSTSPSQSQPSQERYRHEYGSAIRTQPLQLDNGGHGSNGLHHQHYQHHVHRRPREPVRVPYPSQKQRGNGVEPVLQYQRSNLHEIPIAEIVDQLPMIEDGAELCTTASHHHGRPIETRHLEPGSHDRPHRNAPLRRARRRIQNYCTML</sequence>
<feature type="region of interest" description="Disordered" evidence="1">
    <location>
        <begin position="3908"/>
        <end position="3927"/>
    </location>
</feature>
<feature type="region of interest" description="Disordered" evidence="1">
    <location>
        <begin position="2521"/>
        <end position="2552"/>
    </location>
</feature>
<feature type="region of interest" description="Disordered" evidence="1">
    <location>
        <begin position="2828"/>
        <end position="2852"/>
    </location>
</feature>
<feature type="region of interest" description="Disordered" evidence="1">
    <location>
        <begin position="863"/>
        <end position="883"/>
    </location>
</feature>
<gene>
    <name evidence="2" type="ORF">QR680_009902</name>
</gene>
<feature type="region of interest" description="Disordered" evidence="1">
    <location>
        <begin position="1385"/>
        <end position="1409"/>
    </location>
</feature>
<feature type="compositionally biased region" description="Basic and acidic residues" evidence="1">
    <location>
        <begin position="2523"/>
        <end position="2550"/>
    </location>
</feature>
<feature type="region of interest" description="Disordered" evidence="1">
    <location>
        <begin position="2451"/>
        <end position="2497"/>
    </location>
</feature>
<feature type="region of interest" description="Disordered" evidence="1">
    <location>
        <begin position="710"/>
        <end position="734"/>
    </location>
</feature>
<accession>A0AA39INY7</accession>
<feature type="compositionally biased region" description="Basic and acidic residues" evidence="1">
    <location>
        <begin position="935"/>
        <end position="957"/>
    </location>
</feature>
<feature type="compositionally biased region" description="Basic and acidic residues" evidence="1">
    <location>
        <begin position="2903"/>
        <end position="2925"/>
    </location>
</feature>
<dbReference type="Proteomes" id="UP001175271">
    <property type="component" value="Unassembled WGS sequence"/>
</dbReference>
<feature type="compositionally biased region" description="Basic and acidic residues" evidence="1">
    <location>
        <begin position="5497"/>
        <end position="5508"/>
    </location>
</feature>
<feature type="region of interest" description="Disordered" evidence="1">
    <location>
        <begin position="1012"/>
        <end position="1034"/>
    </location>
</feature>
<organism evidence="2 3">
    <name type="scientific">Steinernema hermaphroditum</name>
    <dbReference type="NCBI Taxonomy" id="289476"/>
    <lineage>
        <taxon>Eukaryota</taxon>
        <taxon>Metazoa</taxon>
        <taxon>Ecdysozoa</taxon>
        <taxon>Nematoda</taxon>
        <taxon>Chromadorea</taxon>
        <taxon>Rhabditida</taxon>
        <taxon>Tylenchina</taxon>
        <taxon>Panagrolaimomorpha</taxon>
        <taxon>Strongyloidoidea</taxon>
        <taxon>Steinernematidae</taxon>
        <taxon>Steinernema</taxon>
    </lineage>
</organism>
<feature type="compositionally biased region" description="Basic and acidic residues" evidence="1">
    <location>
        <begin position="428"/>
        <end position="440"/>
    </location>
</feature>
<feature type="compositionally biased region" description="Basic and acidic residues" evidence="1">
    <location>
        <begin position="485"/>
        <end position="507"/>
    </location>
</feature>
<dbReference type="EMBL" id="JAUCMV010000001">
    <property type="protein sequence ID" value="KAK0426792.1"/>
    <property type="molecule type" value="Genomic_DNA"/>
</dbReference>
<feature type="compositionally biased region" description="Basic and acidic residues" evidence="1">
    <location>
        <begin position="2585"/>
        <end position="2625"/>
    </location>
</feature>
<feature type="compositionally biased region" description="Low complexity" evidence="1">
    <location>
        <begin position="5704"/>
        <end position="5719"/>
    </location>
</feature>
<feature type="compositionally biased region" description="Basic and acidic residues" evidence="1">
    <location>
        <begin position="2678"/>
        <end position="2700"/>
    </location>
</feature>
<feature type="compositionally biased region" description="Basic and acidic residues" evidence="1">
    <location>
        <begin position="3335"/>
        <end position="3375"/>
    </location>
</feature>
<protein>
    <submittedName>
        <fullName evidence="2">Uncharacterized protein</fullName>
    </submittedName>
</protein>
<feature type="compositionally biased region" description="Basic and acidic residues" evidence="1">
    <location>
        <begin position="710"/>
        <end position="732"/>
    </location>
</feature>
<feature type="region of interest" description="Disordered" evidence="1">
    <location>
        <begin position="485"/>
        <end position="508"/>
    </location>
</feature>
<feature type="region of interest" description="Disordered" evidence="1">
    <location>
        <begin position="1"/>
        <end position="40"/>
    </location>
</feature>
<feature type="compositionally biased region" description="Basic and acidic residues" evidence="1">
    <location>
        <begin position="5821"/>
        <end position="5833"/>
    </location>
</feature>
<evidence type="ECO:0000256" key="1">
    <source>
        <dbReference type="SAM" id="MobiDB-lite"/>
    </source>
</evidence>
<feature type="compositionally biased region" description="Basic and acidic residues" evidence="1">
    <location>
        <begin position="3128"/>
        <end position="3150"/>
    </location>
</feature>
<feature type="region of interest" description="Disordered" evidence="1">
    <location>
        <begin position="235"/>
        <end position="260"/>
    </location>
</feature>
<evidence type="ECO:0000313" key="2">
    <source>
        <dbReference type="EMBL" id="KAK0426792.1"/>
    </source>
</evidence>
<feature type="region of interest" description="Disordered" evidence="1">
    <location>
        <begin position="1311"/>
        <end position="1334"/>
    </location>
</feature>
<feature type="compositionally biased region" description="Basic residues" evidence="1">
    <location>
        <begin position="5834"/>
        <end position="5844"/>
    </location>
</feature>
<feature type="compositionally biased region" description="Basic and acidic residues" evidence="1">
    <location>
        <begin position="1311"/>
        <end position="1331"/>
    </location>
</feature>
<feature type="region of interest" description="Disordered" evidence="1">
    <location>
        <begin position="3335"/>
        <end position="3376"/>
    </location>
</feature>
<feature type="region of interest" description="Disordered" evidence="1">
    <location>
        <begin position="635"/>
        <end position="659"/>
    </location>
</feature>
<feature type="region of interest" description="Disordered" evidence="1">
    <location>
        <begin position="401"/>
        <end position="449"/>
    </location>
</feature>
<feature type="compositionally biased region" description="Polar residues" evidence="1">
    <location>
        <begin position="14"/>
        <end position="26"/>
    </location>
</feature>
<feature type="compositionally biased region" description="Polar residues" evidence="1">
    <location>
        <begin position="5647"/>
        <end position="5666"/>
    </location>
</feature>
<feature type="compositionally biased region" description="Basic and acidic residues" evidence="1">
    <location>
        <begin position="635"/>
        <end position="657"/>
    </location>
</feature>
<feature type="region of interest" description="Disordered" evidence="1">
    <location>
        <begin position="3128"/>
        <end position="3151"/>
    </location>
</feature>
<feature type="compositionally biased region" description="Basic and acidic residues" evidence="1">
    <location>
        <begin position="2828"/>
        <end position="2850"/>
    </location>
</feature>
<name>A0AA39INY7_9BILA</name>
<feature type="compositionally biased region" description="Basic and acidic residues" evidence="1">
    <location>
        <begin position="863"/>
        <end position="882"/>
    </location>
</feature>
<feature type="compositionally biased region" description="Basic and acidic residues" evidence="1">
    <location>
        <begin position="1385"/>
        <end position="1407"/>
    </location>
</feature>